<keyword evidence="1" id="KW-0802">TPR repeat</keyword>
<dbReference type="Pfam" id="PF13181">
    <property type="entry name" value="TPR_8"/>
    <property type="match status" value="1"/>
</dbReference>
<evidence type="ECO:0000313" key="3">
    <source>
        <dbReference type="Proteomes" id="UP000736583"/>
    </source>
</evidence>
<dbReference type="PROSITE" id="PS50005">
    <property type="entry name" value="TPR"/>
    <property type="match status" value="1"/>
</dbReference>
<evidence type="ECO:0000256" key="1">
    <source>
        <dbReference type="PROSITE-ProRule" id="PRU00339"/>
    </source>
</evidence>
<dbReference type="InterPro" id="IPR019734">
    <property type="entry name" value="TPR_rpt"/>
</dbReference>
<accession>A0ABS6EXL0</accession>
<dbReference type="RefSeq" id="WP_216455921.1">
    <property type="nucleotide sequence ID" value="NZ_JAHLQL010000001.1"/>
</dbReference>
<dbReference type="EMBL" id="JAHLQL010000001">
    <property type="protein sequence ID" value="MBU5590816.1"/>
    <property type="molecule type" value="Genomic_DNA"/>
</dbReference>
<organism evidence="2 3">
    <name type="scientific">Clostridium simiarum</name>
    <dbReference type="NCBI Taxonomy" id="2841506"/>
    <lineage>
        <taxon>Bacteria</taxon>
        <taxon>Bacillati</taxon>
        <taxon>Bacillota</taxon>
        <taxon>Clostridia</taxon>
        <taxon>Eubacteriales</taxon>
        <taxon>Clostridiaceae</taxon>
        <taxon>Clostridium</taxon>
    </lineage>
</organism>
<keyword evidence="3" id="KW-1185">Reference proteome</keyword>
<feature type="repeat" description="TPR" evidence="1">
    <location>
        <begin position="313"/>
        <end position="346"/>
    </location>
</feature>
<proteinExistence type="predicted"/>
<dbReference type="SMART" id="SM00028">
    <property type="entry name" value="TPR"/>
    <property type="match status" value="3"/>
</dbReference>
<evidence type="ECO:0000313" key="2">
    <source>
        <dbReference type="EMBL" id="MBU5590816.1"/>
    </source>
</evidence>
<name>A0ABS6EXL0_9CLOT</name>
<comment type="caution">
    <text evidence="2">The sequence shown here is derived from an EMBL/GenBank/DDBJ whole genome shotgun (WGS) entry which is preliminary data.</text>
</comment>
<protein>
    <submittedName>
        <fullName evidence="2">Capsular biosynthesis protein</fullName>
    </submittedName>
</protein>
<sequence>MSIQSKFKQKLQKLVFIQVKKEALEELFKTKLIYKEDIFIPLEASYITEEIIKTYEFDSIPLHKIIKSMFLVLGLDEDFKYNNIYKTLIIRNNNAINYIKSEIASYVKNEDYEEAYVLLKGLIAVEEEEENIEKAICIAEVLRVKQRDFAVEELKLIEYLKSINDYGFPYFYEALIYKDEEKYEMALLSIEECIKKEGSNKKEAVELKKIIKDALDYEEGKSLVYDNPSKALEYLLPMIDTYEDNAMLFYHIAVAYRLIGSYEKAIYYLNQSRNIDDNILEVVNEMGLNHAHIEDYKNAISYFKKGFEVSQGIEFCTNLIMCYLKIGDKKEANNYFKKAKEIDPKDEVLIEIEKSMK</sequence>
<dbReference type="Proteomes" id="UP000736583">
    <property type="component" value="Unassembled WGS sequence"/>
</dbReference>
<gene>
    <name evidence="2" type="ORF">KQI89_03490</name>
</gene>
<reference evidence="2 3" key="1">
    <citation type="submission" date="2021-06" db="EMBL/GenBank/DDBJ databases">
        <authorList>
            <person name="Sun Q."/>
            <person name="Li D."/>
        </authorList>
    </citation>
    <scope>NUCLEOTIDE SEQUENCE [LARGE SCALE GENOMIC DNA]</scope>
    <source>
        <strain evidence="2 3">MSJ-4</strain>
    </source>
</reference>